<accession>A0A9D2B061</accession>
<dbReference type="AlphaFoldDB" id="A0A9D2B061"/>
<reference evidence="1" key="1">
    <citation type="journal article" date="2021" name="PeerJ">
        <title>Extensive microbial diversity within the chicken gut microbiome revealed by metagenomics and culture.</title>
        <authorList>
            <person name="Gilroy R."/>
            <person name="Ravi A."/>
            <person name="Getino M."/>
            <person name="Pursley I."/>
            <person name="Horton D.L."/>
            <person name="Alikhan N.F."/>
            <person name="Baker D."/>
            <person name="Gharbi K."/>
            <person name="Hall N."/>
            <person name="Watson M."/>
            <person name="Adriaenssens E.M."/>
            <person name="Foster-Nyarko E."/>
            <person name="Jarju S."/>
            <person name="Secka A."/>
            <person name="Antonio M."/>
            <person name="Oren A."/>
            <person name="Chaudhuri R.R."/>
            <person name="La Ragione R."/>
            <person name="Hildebrand F."/>
            <person name="Pallen M.J."/>
        </authorList>
    </citation>
    <scope>NUCLEOTIDE SEQUENCE</scope>
    <source>
        <strain evidence="1">1719</strain>
    </source>
</reference>
<dbReference type="EMBL" id="DXEZ01000314">
    <property type="protein sequence ID" value="HIX55571.1"/>
    <property type="molecule type" value="Genomic_DNA"/>
</dbReference>
<protein>
    <submittedName>
        <fullName evidence="1">Uncharacterized protein</fullName>
    </submittedName>
</protein>
<name>A0A9D2B061_9SPHI</name>
<gene>
    <name evidence="1" type="ORF">H9853_11150</name>
</gene>
<evidence type="ECO:0000313" key="2">
    <source>
        <dbReference type="Proteomes" id="UP000824156"/>
    </source>
</evidence>
<evidence type="ECO:0000313" key="1">
    <source>
        <dbReference type="EMBL" id="HIX55571.1"/>
    </source>
</evidence>
<reference evidence="1" key="2">
    <citation type="submission" date="2021-04" db="EMBL/GenBank/DDBJ databases">
        <authorList>
            <person name="Gilroy R."/>
        </authorList>
    </citation>
    <scope>NUCLEOTIDE SEQUENCE</scope>
    <source>
        <strain evidence="1">1719</strain>
    </source>
</reference>
<proteinExistence type="predicted"/>
<organism evidence="1 2">
    <name type="scientific">Candidatus Sphingobacterium stercoripullorum</name>
    <dbReference type="NCBI Taxonomy" id="2838759"/>
    <lineage>
        <taxon>Bacteria</taxon>
        <taxon>Pseudomonadati</taxon>
        <taxon>Bacteroidota</taxon>
        <taxon>Sphingobacteriia</taxon>
        <taxon>Sphingobacteriales</taxon>
        <taxon>Sphingobacteriaceae</taxon>
        <taxon>Sphingobacterium</taxon>
    </lineage>
</organism>
<comment type="caution">
    <text evidence="1">The sequence shown here is derived from an EMBL/GenBank/DDBJ whole genome shotgun (WGS) entry which is preliminary data.</text>
</comment>
<feature type="non-terminal residue" evidence="1">
    <location>
        <position position="1"/>
    </location>
</feature>
<sequence>EAYTYIFEQHPFAVTEREIGNIYHGCKSTKTNTNKRSSRFKEYYQAKDRSPTWNTKNFTDP</sequence>
<dbReference type="Proteomes" id="UP000824156">
    <property type="component" value="Unassembled WGS sequence"/>
</dbReference>